<protein>
    <submittedName>
        <fullName evidence="2">Uncharacterized protein</fullName>
    </submittedName>
</protein>
<dbReference type="PANTHER" id="PTHR28307">
    <property type="entry name" value="PROTEIN PAL1"/>
    <property type="match status" value="1"/>
</dbReference>
<feature type="compositionally biased region" description="Basic residues" evidence="1">
    <location>
        <begin position="53"/>
        <end position="78"/>
    </location>
</feature>
<organism evidence="2 3">
    <name type="scientific">Helicocarpus griseus UAMH5409</name>
    <dbReference type="NCBI Taxonomy" id="1447875"/>
    <lineage>
        <taxon>Eukaryota</taxon>
        <taxon>Fungi</taxon>
        <taxon>Dikarya</taxon>
        <taxon>Ascomycota</taxon>
        <taxon>Pezizomycotina</taxon>
        <taxon>Eurotiomycetes</taxon>
        <taxon>Eurotiomycetidae</taxon>
        <taxon>Onygenales</taxon>
        <taxon>Ajellomycetaceae</taxon>
        <taxon>Helicocarpus</taxon>
    </lineage>
</organism>
<dbReference type="AlphaFoldDB" id="A0A2B7XUU9"/>
<accession>A0A2B7XUU9</accession>
<dbReference type="InterPro" id="IPR013226">
    <property type="entry name" value="Pal1"/>
</dbReference>
<evidence type="ECO:0000313" key="3">
    <source>
        <dbReference type="Proteomes" id="UP000223968"/>
    </source>
</evidence>
<dbReference type="Proteomes" id="UP000223968">
    <property type="component" value="Unassembled WGS sequence"/>
</dbReference>
<keyword evidence="3" id="KW-1185">Reference proteome</keyword>
<dbReference type="EMBL" id="PDNB01000054">
    <property type="protein sequence ID" value="PGH12749.1"/>
    <property type="molecule type" value="Genomic_DNA"/>
</dbReference>
<comment type="caution">
    <text evidence="2">The sequence shown here is derived from an EMBL/GenBank/DDBJ whole genome shotgun (WGS) entry which is preliminary data.</text>
</comment>
<feature type="compositionally biased region" description="Polar residues" evidence="1">
    <location>
        <begin position="21"/>
        <end position="33"/>
    </location>
</feature>
<sequence length="221" mass="25594">MPPPPLYSTIYPSSSSPTRPQNSLTPSQRNTSNPRPFSQSQSQSQHPQPSCHPRSHSHHLPRTRTRTHSYSHRPRRSAHVPTDPIDLLDNISPYHYHHEGPFDAAHRAKNAAPKHSNRNPIDTLQTSNEEALKATPPWKVADCIWRQRPLDGVAFYPPGTTDPEGNRYEYEEGWNMLAEETGRFRRVPGMKFTDEEIRDDPAFLSLVRRKPWQFHRRKQTM</sequence>
<dbReference type="OrthoDB" id="5389892at2759"/>
<name>A0A2B7XUU9_9EURO</name>
<feature type="compositionally biased region" description="Low complexity" evidence="1">
    <location>
        <begin position="34"/>
        <end position="52"/>
    </location>
</feature>
<gene>
    <name evidence="2" type="ORF">AJ79_04110</name>
</gene>
<evidence type="ECO:0000313" key="2">
    <source>
        <dbReference type="EMBL" id="PGH12749.1"/>
    </source>
</evidence>
<feature type="compositionally biased region" description="Low complexity" evidence="1">
    <location>
        <begin position="7"/>
        <end position="20"/>
    </location>
</feature>
<feature type="region of interest" description="Disordered" evidence="1">
    <location>
        <begin position="1"/>
        <end position="85"/>
    </location>
</feature>
<proteinExistence type="predicted"/>
<reference evidence="2 3" key="1">
    <citation type="submission" date="2017-10" db="EMBL/GenBank/DDBJ databases">
        <title>Comparative genomics in systemic dimorphic fungi from Ajellomycetaceae.</title>
        <authorList>
            <person name="Munoz J.F."/>
            <person name="Mcewen J.G."/>
            <person name="Clay O.K."/>
            <person name="Cuomo C.A."/>
        </authorList>
    </citation>
    <scope>NUCLEOTIDE SEQUENCE [LARGE SCALE GENOMIC DNA]</scope>
    <source>
        <strain evidence="2 3">UAMH5409</strain>
    </source>
</reference>
<dbReference type="PANTHER" id="PTHR28307:SF1">
    <property type="entry name" value="PAL1 CELL MORPHOLOGY PROTEIN"/>
    <property type="match status" value="1"/>
</dbReference>
<dbReference type="GO" id="GO:0005737">
    <property type="term" value="C:cytoplasm"/>
    <property type="evidence" value="ECO:0007669"/>
    <property type="project" value="TreeGrafter"/>
</dbReference>
<evidence type="ECO:0000256" key="1">
    <source>
        <dbReference type="SAM" id="MobiDB-lite"/>
    </source>
</evidence>